<gene>
    <name evidence="3" type="ORF">SeLEV6574_g04742</name>
    <name evidence="4" type="ORF">SeMB42_g03181</name>
</gene>
<dbReference type="PANTHER" id="PTHR23149:SF9">
    <property type="entry name" value="G PATCH DOMAIN-CONTAINING PROTEIN 4"/>
    <property type="match status" value="1"/>
</dbReference>
<evidence type="ECO:0000256" key="1">
    <source>
        <dbReference type="SAM" id="MobiDB-lite"/>
    </source>
</evidence>
<feature type="compositionally biased region" description="Basic and acidic residues" evidence="1">
    <location>
        <begin position="196"/>
        <end position="206"/>
    </location>
</feature>
<dbReference type="STRING" id="286115.A0A507CY73"/>
<dbReference type="AlphaFoldDB" id="A0A507CY73"/>
<dbReference type="VEuPathDB" id="FungiDB:SeMB42_g03181"/>
<proteinExistence type="predicted"/>
<dbReference type="GO" id="GO:0003676">
    <property type="term" value="F:nucleic acid binding"/>
    <property type="evidence" value="ECO:0007669"/>
    <property type="project" value="InterPro"/>
</dbReference>
<dbReference type="InterPro" id="IPR000467">
    <property type="entry name" value="G_patch_dom"/>
</dbReference>
<dbReference type="Proteomes" id="UP000317494">
    <property type="component" value="Unassembled WGS sequence"/>
</dbReference>
<evidence type="ECO:0000313" key="3">
    <source>
        <dbReference type="EMBL" id="TPX44058.1"/>
    </source>
</evidence>
<dbReference type="Pfam" id="PF01585">
    <property type="entry name" value="G-patch"/>
    <property type="match status" value="1"/>
</dbReference>
<dbReference type="EMBL" id="QEAN01000109">
    <property type="protein sequence ID" value="TPX47842.1"/>
    <property type="molecule type" value="Genomic_DNA"/>
</dbReference>
<accession>A0A507CY73</accession>
<evidence type="ECO:0000259" key="2">
    <source>
        <dbReference type="PROSITE" id="PS50174"/>
    </source>
</evidence>
<evidence type="ECO:0000313" key="5">
    <source>
        <dbReference type="Proteomes" id="UP000317494"/>
    </source>
</evidence>
<feature type="domain" description="G-patch" evidence="2">
    <location>
        <begin position="2"/>
        <end position="48"/>
    </location>
</feature>
<dbReference type="GO" id="GO:0005730">
    <property type="term" value="C:nucleolus"/>
    <property type="evidence" value="ECO:0007669"/>
    <property type="project" value="TreeGrafter"/>
</dbReference>
<feature type="compositionally biased region" description="Basic residues" evidence="1">
    <location>
        <begin position="234"/>
        <end position="245"/>
    </location>
</feature>
<organism evidence="3 6">
    <name type="scientific">Synchytrium endobioticum</name>
    <dbReference type="NCBI Taxonomy" id="286115"/>
    <lineage>
        <taxon>Eukaryota</taxon>
        <taxon>Fungi</taxon>
        <taxon>Fungi incertae sedis</taxon>
        <taxon>Chytridiomycota</taxon>
        <taxon>Chytridiomycota incertae sedis</taxon>
        <taxon>Chytridiomycetes</taxon>
        <taxon>Synchytriales</taxon>
        <taxon>Synchytriaceae</taxon>
        <taxon>Synchytrium</taxon>
    </lineage>
</organism>
<evidence type="ECO:0000313" key="4">
    <source>
        <dbReference type="EMBL" id="TPX47842.1"/>
    </source>
</evidence>
<feature type="compositionally biased region" description="Basic residues" evidence="1">
    <location>
        <begin position="173"/>
        <end position="182"/>
    </location>
</feature>
<feature type="region of interest" description="Disordered" evidence="1">
    <location>
        <begin position="149"/>
        <end position="252"/>
    </location>
</feature>
<dbReference type="PANTHER" id="PTHR23149">
    <property type="entry name" value="G PATCH DOMAIN CONTAINING PROTEIN"/>
    <property type="match status" value="1"/>
</dbReference>
<comment type="caution">
    <text evidence="3">The sequence shown here is derived from an EMBL/GenBank/DDBJ whole genome shotgun (WGS) entry which is preliminary data.</text>
</comment>
<protein>
    <recommendedName>
        <fullName evidence="2">G-patch domain-containing protein</fullName>
    </recommendedName>
</protein>
<dbReference type="EMBL" id="QEAM01000200">
    <property type="protein sequence ID" value="TPX44058.1"/>
    <property type="molecule type" value="Genomic_DNA"/>
</dbReference>
<dbReference type="InterPro" id="IPR050656">
    <property type="entry name" value="PINX1"/>
</dbReference>
<dbReference type="Proteomes" id="UP000320475">
    <property type="component" value="Unassembled WGS sequence"/>
</dbReference>
<dbReference type="PROSITE" id="PS50174">
    <property type="entry name" value="G_PATCH"/>
    <property type="match status" value="1"/>
</dbReference>
<keyword evidence="5" id="KW-1185">Reference proteome</keyword>
<name>A0A507CY73_9FUNG</name>
<sequence length="252" mass="27940">MAQFSAAHQLSKYGWKPGQGLGKHHEGINRAVSVAFKDDQKGVGAGHDYNSQWWDHVFNKATSAIKVGTTDTGEVVVQSSNASVEPPKKSLLYGAFVKSATTTEDTDKDYSIKVTDEELFAACEGRTARKGARAEQPGKLKRTKIARKKEMLVNSPDDTSDNEAQADTEGMEKRKKKKKRKHQEAVLPIDGTRNIQSEDLKVDNSVKAKKTKKQRAASERVEVSCSIEEPTLHQYKKKKSKKHKSLQVSSSI</sequence>
<dbReference type="OrthoDB" id="29523at2759"/>
<reference evidence="5 6" key="1">
    <citation type="journal article" date="2019" name="Sci. Rep.">
        <title>Comparative genomics of chytrid fungi reveal insights into the obligate biotrophic and pathogenic lifestyle of Synchytrium endobioticum.</title>
        <authorList>
            <person name="van de Vossenberg B.T.L.H."/>
            <person name="Warris S."/>
            <person name="Nguyen H.D.T."/>
            <person name="van Gent-Pelzer M.P.E."/>
            <person name="Joly D.L."/>
            <person name="van de Geest H.C."/>
            <person name="Bonants P.J.M."/>
            <person name="Smith D.S."/>
            <person name="Levesque C.A."/>
            <person name="van der Lee T.A.J."/>
        </authorList>
    </citation>
    <scope>NUCLEOTIDE SEQUENCE [LARGE SCALE GENOMIC DNA]</scope>
    <source>
        <strain evidence="3 6">LEV6574</strain>
        <strain evidence="4 5">MB42</strain>
    </source>
</reference>
<dbReference type="SMART" id="SM00443">
    <property type="entry name" value="G_patch"/>
    <property type="match status" value="1"/>
</dbReference>
<evidence type="ECO:0000313" key="6">
    <source>
        <dbReference type="Proteomes" id="UP000320475"/>
    </source>
</evidence>